<proteinExistence type="inferred from homology"/>
<evidence type="ECO:0000256" key="1">
    <source>
        <dbReference type="ARBA" id="ARBA00010996"/>
    </source>
</evidence>
<dbReference type="EMBL" id="LR792683">
    <property type="protein sequence ID" value="CAB3395204.1"/>
    <property type="molecule type" value="Genomic_DNA"/>
</dbReference>
<name>A0A6F9EFD9_9BACL</name>
<feature type="binding site" evidence="3">
    <location>
        <position position="201"/>
    </location>
    <ligand>
        <name>Cu cation</name>
        <dbReference type="ChEBI" id="CHEBI:23378"/>
    </ligand>
</feature>
<dbReference type="Proteomes" id="UP000502196">
    <property type="component" value="Chromosome"/>
</dbReference>
<reference evidence="7 8" key="1">
    <citation type="submission" date="2020-04" db="EMBL/GenBank/DDBJ databases">
        <authorList>
            <person name="Hogendoorn C."/>
        </authorList>
    </citation>
    <scope>NUCLEOTIDE SEQUENCE [LARGE SCALE GENOMIC DNA]</scope>
    <source>
        <strain evidence="7">COOX1</strain>
    </source>
</reference>
<feature type="domain" description="Thioredoxin" evidence="6">
    <location>
        <begin position="68"/>
        <end position="236"/>
    </location>
</feature>
<evidence type="ECO:0000256" key="2">
    <source>
        <dbReference type="ARBA" id="ARBA00023008"/>
    </source>
</evidence>
<dbReference type="Pfam" id="PF02630">
    <property type="entry name" value="SCO1-SenC"/>
    <property type="match status" value="1"/>
</dbReference>
<keyword evidence="2 3" id="KW-0186">Copper</keyword>
<keyword evidence="3" id="KW-0479">Metal-binding</keyword>
<keyword evidence="5" id="KW-0732">Signal</keyword>
<evidence type="ECO:0000256" key="3">
    <source>
        <dbReference type="PIRSR" id="PIRSR603782-1"/>
    </source>
</evidence>
<protein>
    <submittedName>
        <fullName evidence="7">Cytochrome c oxidase assembly protein</fullName>
    </submittedName>
</protein>
<dbReference type="GO" id="GO:0046872">
    <property type="term" value="F:metal ion binding"/>
    <property type="evidence" value="ECO:0007669"/>
    <property type="project" value="UniProtKB-KW"/>
</dbReference>
<dbReference type="CDD" id="cd02968">
    <property type="entry name" value="SCO"/>
    <property type="match status" value="1"/>
</dbReference>
<feature type="signal peptide" evidence="5">
    <location>
        <begin position="1"/>
        <end position="31"/>
    </location>
</feature>
<dbReference type="PROSITE" id="PS51257">
    <property type="entry name" value="PROKAR_LIPOPROTEIN"/>
    <property type="match status" value="1"/>
</dbReference>
<feature type="binding site" evidence="3">
    <location>
        <position position="106"/>
    </location>
    <ligand>
        <name>Cu cation</name>
        <dbReference type="ChEBI" id="CHEBI:23378"/>
    </ligand>
</feature>
<dbReference type="PANTHER" id="PTHR12151:SF25">
    <property type="entry name" value="LINALOOL DEHYDRATASE_ISOMERASE DOMAIN-CONTAINING PROTEIN"/>
    <property type="match status" value="1"/>
</dbReference>
<dbReference type="PANTHER" id="PTHR12151">
    <property type="entry name" value="ELECTRON TRANSPORT PROTIN SCO1/SENC FAMILY MEMBER"/>
    <property type="match status" value="1"/>
</dbReference>
<evidence type="ECO:0000256" key="5">
    <source>
        <dbReference type="SAM" id="SignalP"/>
    </source>
</evidence>
<feature type="chain" id="PRO_5038950725" evidence="5">
    <location>
        <begin position="32"/>
        <end position="236"/>
    </location>
</feature>
<keyword evidence="4" id="KW-1015">Disulfide bond</keyword>
<evidence type="ECO:0000313" key="7">
    <source>
        <dbReference type="EMBL" id="CAB3395204.1"/>
    </source>
</evidence>
<evidence type="ECO:0000313" key="8">
    <source>
        <dbReference type="Proteomes" id="UP000502196"/>
    </source>
</evidence>
<dbReference type="AlphaFoldDB" id="A0A6F9EFD9"/>
<sequence>MTVKGSISKRPKVRRAALWWAAGSVAVTVLAGCGATASPDSGTAAQGQGGAGGQAGVIQNTSQAQDLRQANWHIQPYQATDQDGKPFNTDQMKGKIWLADVIYTNCPTMCPVMTPNMAQVQKKLKEAGTSAEIVSFSCDPDTDKPEVLKKYAERYNADFKMWHFVTSPGFDITKDFVFKSFHTSLTKNPPEVSGGITMYNHTTQFFLINRNGQIVKMYDGLKPPIDQIVQDVKALE</sequence>
<dbReference type="PROSITE" id="PS51352">
    <property type="entry name" value="THIOREDOXIN_2"/>
    <property type="match status" value="1"/>
</dbReference>
<feature type="disulfide bond" description="Redox-active" evidence="4">
    <location>
        <begin position="106"/>
        <end position="110"/>
    </location>
</feature>
<evidence type="ECO:0000256" key="4">
    <source>
        <dbReference type="PIRSR" id="PIRSR603782-2"/>
    </source>
</evidence>
<evidence type="ECO:0000259" key="6">
    <source>
        <dbReference type="PROSITE" id="PS51352"/>
    </source>
</evidence>
<feature type="binding site" evidence="3">
    <location>
        <position position="110"/>
    </location>
    <ligand>
        <name>Cu cation</name>
        <dbReference type="ChEBI" id="CHEBI:23378"/>
    </ligand>
</feature>
<dbReference type="InterPro" id="IPR036249">
    <property type="entry name" value="Thioredoxin-like_sf"/>
</dbReference>
<comment type="similarity">
    <text evidence="1">Belongs to the SCO1/2 family.</text>
</comment>
<dbReference type="Gene3D" id="3.40.30.10">
    <property type="entry name" value="Glutaredoxin"/>
    <property type="match status" value="1"/>
</dbReference>
<dbReference type="InterPro" id="IPR013766">
    <property type="entry name" value="Thioredoxin_domain"/>
</dbReference>
<organism evidence="7 8">
    <name type="scientific">Kyrpidia spormannii</name>
    <dbReference type="NCBI Taxonomy" id="2055160"/>
    <lineage>
        <taxon>Bacteria</taxon>
        <taxon>Bacillati</taxon>
        <taxon>Bacillota</taxon>
        <taxon>Bacilli</taxon>
        <taxon>Bacillales</taxon>
        <taxon>Alicyclobacillaceae</taxon>
        <taxon>Kyrpidia</taxon>
    </lineage>
</organism>
<dbReference type="InterPro" id="IPR003782">
    <property type="entry name" value="SCO1/SenC"/>
</dbReference>
<gene>
    <name evidence="7" type="ORF">COOX1_2793</name>
</gene>
<accession>A0A6F9EFD9</accession>
<dbReference type="SUPFAM" id="SSF52833">
    <property type="entry name" value="Thioredoxin-like"/>
    <property type="match status" value="1"/>
</dbReference>